<dbReference type="SUPFAM" id="SSF49464">
    <property type="entry name" value="Carboxypeptidase regulatory domain-like"/>
    <property type="match status" value="1"/>
</dbReference>
<dbReference type="AlphaFoldDB" id="A0A4E0QWW3"/>
<keyword evidence="3" id="KW-1185">Reference proteome</keyword>
<dbReference type="EMBL" id="JSZA02000355">
    <property type="protein sequence ID" value="TGN99781.1"/>
    <property type="molecule type" value="Genomic_DNA"/>
</dbReference>
<organism evidence="2 3">
    <name type="scientific">Candidatus Thiomargarita nelsonii</name>
    <dbReference type="NCBI Taxonomy" id="1003181"/>
    <lineage>
        <taxon>Bacteria</taxon>
        <taxon>Pseudomonadati</taxon>
        <taxon>Pseudomonadota</taxon>
        <taxon>Gammaproteobacteria</taxon>
        <taxon>Thiotrichales</taxon>
        <taxon>Thiotrichaceae</taxon>
        <taxon>Thiomargarita</taxon>
    </lineage>
</organism>
<sequence length="141" mass="15784">MSLTGYHNKTLTVNLFPFSQLALGEIFLKPEGYKTPIGIKGIVMDASTNQTLANVNITAQIDQNQQQLTTAPDGTFELTIEIQELTAQLTFTTEGYAPYILDIQLIADEILDIGQIRSQHTPRRTQQLGSPQHLPRQHHTR</sequence>
<proteinExistence type="predicted"/>
<feature type="region of interest" description="Disordered" evidence="1">
    <location>
        <begin position="120"/>
        <end position="141"/>
    </location>
</feature>
<evidence type="ECO:0000313" key="2">
    <source>
        <dbReference type="EMBL" id="TGN99781.1"/>
    </source>
</evidence>
<comment type="caution">
    <text evidence="2">The sequence shown here is derived from an EMBL/GenBank/DDBJ whole genome shotgun (WGS) entry which is preliminary data.</text>
</comment>
<dbReference type="InterPro" id="IPR008969">
    <property type="entry name" value="CarboxyPept-like_regulatory"/>
</dbReference>
<dbReference type="Gene3D" id="2.60.40.1120">
    <property type="entry name" value="Carboxypeptidase-like, regulatory domain"/>
    <property type="match status" value="1"/>
</dbReference>
<dbReference type="Proteomes" id="UP000030428">
    <property type="component" value="Unassembled WGS sequence"/>
</dbReference>
<evidence type="ECO:0000313" key="3">
    <source>
        <dbReference type="Proteomes" id="UP000030428"/>
    </source>
</evidence>
<gene>
    <name evidence="2" type="ORF">PN36_33525</name>
</gene>
<evidence type="ECO:0000256" key="1">
    <source>
        <dbReference type="SAM" id="MobiDB-lite"/>
    </source>
</evidence>
<name>A0A4E0QWW3_9GAMM</name>
<accession>A0A4E0QWW3</accession>
<feature type="compositionally biased region" description="Polar residues" evidence="1">
    <location>
        <begin position="120"/>
        <end position="130"/>
    </location>
</feature>
<protein>
    <submittedName>
        <fullName evidence="2">Uncharacterized protein</fullName>
    </submittedName>
</protein>
<reference evidence="2 3" key="1">
    <citation type="journal article" date="2016" name="Front. Microbiol.">
        <title>Single-Cell (Meta-)Genomics of a Dimorphic Candidatus Thiomargarita nelsonii Reveals Genomic Plasticity.</title>
        <authorList>
            <person name="Flood B.E."/>
            <person name="Fliss P."/>
            <person name="Jones D.S."/>
            <person name="Dick G.J."/>
            <person name="Jain S."/>
            <person name="Kaster A.K."/>
            <person name="Winkel M."/>
            <person name="Mussmann M."/>
            <person name="Bailey J."/>
        </authorList>
    </citation>
    <scope>NUCLEOTIDE SEQUENCE [LARGE SCALE GENOMIC DNA]</scope>
    <source>
        <strain evidence="2">Hydrate Ridge</strain>
    </source>
</reference>